<gene>
    <name evidence="1" type="ORF">BACCIP111883_03360</name>
</gene>
<keyword evidence="2" id="KW-1185">Reference proteome</keyword>
<dbReference type="Pfam" id="PF14398">
    <property type="entry name" value="ATPgrasp_YheCD"/>
    <property type="match status" value="1"/>
</dbReference>
<dbReference type="SUPFAM" id="SSF56059">
    <property type="entry name" value="Glutathione synthetase ATP-binding domain-like"/>
    <property type="match status" value="1"/>
</dbReference>
<dbReference type="EMBL" id="CAKJTJ010000023">
    <property type="protein sequence ID" value="CAG9622569.1"/>
    <property type="molecule type" value="Genomic_DNA"/>
</dbReference>
<sequence>MKELHYDPVKRTWYQTFEEKANVMFGKFFAVPFKKEHHPKHFTFPCFMQDLKTGPLIGIMASPEKKGFIGNIPLFKRIQKTLYKEGGGISIVFTPDKLTDNGITGFCYLPEHDQWIRMKTPLPDIIYNRIARYKDEKELLAQIEKLTSLYHIPILNPSFFDKWELYLQLKDHETLAPYLPDTALLSQESLEEFFTNYSAVYIKKRLSHKGKGVYLITKNGHTFLMKTTATTTVLFPNIKKLIRYFQKEAALNDYIIQKAIPTVRMNGKKFDYRVLAHLHKNRFRITGIGVRMAKKQQVTTHVPAGGVIVSTEDLPIQTDIMAMERIIRICGKQLSHFYDDIGEFSADIGVMSDGMFYIFELNAKPMDFDEAIIKKQAAENITKVFYEKTDFIKQDIF</sequence>
<protein>
    <recommendedName>
        <fullName evidence="3">ATP-grasp domain-containing protein</fullName>
    </recommendedName>
</protein>
<proteinExistence type="predicted"/>
<organism evidence="1 2">
    <name type="scientific">Sutcliffiella rhizosphaerae</name>
    <dbReference type="NCBI Taxonomy" id="2880967"/>
    <lineage>
        <taxon>Bacteria</taxon>
        <taxon>Bacillati</taxon>
        <taxon>Bacillota</taxon>
        <taxon>Bacilli</taxon>
        <taxon>Bacillales</taxon>
        <taxon>Bacillaceae</taxon>
        <taxon>Sutcliffiella</taxon>
    </lineage>
</organism>
<comment type="caution">
    <text evidence="1">The sequence shown here is derived from an EMBL/GenBank/DDBJ whole genome shotgun (WGS) entry which is preliminary data.</text>
</comment>
<dbReference type="RefSeq" id="WP_230503256.1">
    <property type="nucleotide sequence ID" value="NZ_CAKJTJ010000023.1"/>
</dbReference>
<evidence type="ECO:0000313" key="2">
    <source>
        <dbReference type="Proteomes" id="UP000789833"/>
    </source>
</evidence>
<dbReference type="Proteomes" id="UP000789833">
    <property type="component" value="Unassembled WGS sequence"/>
</dbReference>
<reference evidence="1 2" key="1">
    <citation type="submission" date="2021-10" db="EMBL/GenBank/DDBJ databases">
        <authorList>
            <person name="Criscuolo A."/>
        </authorList>
    </citation>
    <scope>NUCLEOTIDE SEQUENCE [LARGE SCALE GENOMIC DNA]</scope>
    <source>
        <strain evidence="2">CIP 111883</strain>
    </source>
</reference>
<accession>A0ABM8YRD4</accession>
<name>A0ABM8YRD4_9BACI</name>
<evidence type="ECO:0000313" key="1">
    <source>
        <dbReference type="EMBL" id="CAG9622569.1"/>
    </source>
</evidence>
<dbReference type="InterPro" id="IPR026838">
    <property type="entry name" value="YheC/D"/>
</dbReference>
<evidence type="ECO:0008006" key="3">
    <source>
        <dbReference type="Google" id="ProtNLM"/>
    </source>
</evidence>